<evidence type="ECO:0000313" key="2">
    <source>
        <dbReference type="EMBL" id="KAF2841303.1"/>
    </source>
</evidence>
<protein>
    <submittedName>
        <fullName evidence="2">Uncharacterized protein</fullName>
    </submittedName>
</protein>
<reference evidence="2" key="1">
    <citation type="journal article" date="2020" name="Stud. Mycol.">
        <title>101 Dothideomycetes genomes: a test case for predicting lifestyles and emergence of pathogens.</title>
        <authorList>
            <person name="Haridas S."/>
            <person name="Albert R."/>
            <person name="Binder M."/>
            <person name="Bloem J."/>
            <person name="Labutti K."/>
            <person name="Salamov A."/>
            <person name="Andreopoulos B."/>
            <person name="Baker S."/>
            <person name="Barry K."/>
            <person name="Bills G."/>
            <person name="Bluhm B."/>
            <person name="Cannon C."/>
            <person name="Castanera R."/>
            <person name="Culley D."/>
            <person name="Daum C."/>
            <person name="Ezra D."/>
            <person name="Gonzalez J."/>
            <person name="Henrissat B."/>
            <person name="Kuo A."/>
            <person name="Liang C."/>
            <person name="Lipzen A."/>
            <person name="Lutzoni F."/>
            <person name="Magnuson J."/>
            <person name="Mondo S."/>
            <person name="Nolan M."/>
            <person name="Ohm R."/>
            <person name="Pangilinan J."/>
            <person name="Park H.-J."/>
            <person name="Ramirez L."/>
            <person name="Alfaro M."/>
            <person name="Sun H."/>
            <person name="Tritt A."/>
            <person name="Yoshinaga Y."/>
            <person name="Zwiers L.-H."/>
            <person name="Turgeon B."/>
            <person name="Goodwin S."/>
            <person name="Spatafora J."/>
            <person name="Crous P."/>
            <person name="Grigoriev I."/>
        </authorList>
    </citation>
    <scope>NUCLEOTIDE SEQUENCE</scope>
    <source>
        <strain evidence="2">CBS 101060</strain>
    </source>
</reference>
<sequence>MPSDQREDNTQDEQQQPKGPLSKIGDPLGNALGTGLRPLGATVETITKPVTGAVGNVTKPAAAPLMGHQDEKMEVLGGDN</sequence>
<feature type="region of interest" description="Disordered" evidence="1">
    <location>
        <begin position="1"/>
        <end position="39"/>
    </location>
</feature>
<dbReference type="AlphaFoldDB" id="A0A9P4VRT7"/>
<gene>
    <name evidence="2" type="ORF">M501DRAFT_1000475</name>
</gene>
<dbReference type="OrthoDB" id="3902208at2759"/>
<evidence type="ECO:0000313" key="3">
    <source>
        <dbReference type="Proteomes" id="UP000799429"/>
    </source>
</evidence>
<dbReference type="Proteomes" id="UP000799429">
    <property type="component" value="Unassembled WGS sequence"/>
</dbReference>
<evidence type="ECO:0000256" key="1">
    <source>
        <dbReference type="SAM" id="MobiDB-lite"/>
    </source>
</evidence>
<comment type="caution">
    <text evidence="2">The sequence shown here is derived from an EMBL/GenBank/DDBJ whole genome shotgun (WGS) entry which is preliminary data.</text>
</comment>
<accession>A0A9P4VRT7</accession>
<dbReference type="EMBL" id="MU006091">
    <property type="protein sequence ID" value="KAF2841303.1"/>
    <property type="molecule type" value="Genomic_DNA"/>
</dbReference>
<name>A0A9P4VRT7_9PEZI</name>
<keyword evidence="3" id="KW-1185">Reference proteome</keyword>
<proteinExistence type="predicted"/>
<feature type="non-terminal residue" evidence="2">
    <location>
        <position position="80"/>
    </location>
</feature>
<organism evidence="2 3">
    <name type="scientific">Patellaria atrata CBS 101060</name>
    <dbReference type="NCBI Taxonomy" id="1346257"/>
    <lineage>
        <taxon>Eukaryota</taxon>
        <taxon>Fungi</taxon>
        <taxon>Dikarya</taxon>
        <taxon>Ascomycota</taxon>
        <taxon>Pezizomycotina</taxon>
        <taxon>Dothideomycetes</taxon>
        <taxon>Dothideomycetes incertae sedis</taxon>
        <taxon>Patellariales</taxon>
        <taxon>Patellariaceae</taxon>
        <taxon>Patellaria</taxon>
    </lineage>
</organism>